<keyword evidence="5" id="KW-1185">Reference proteome</keyword>
<keyword evidence="1" id="KW-0175">Coiled coil</keyword>
<keyword evidence="3" id="KW-0812">Transmembrane</keyword>
<name>A0A939IRN2_9ALTE</name>
<evidence type="ECO:0000256" key="1">
    <source>
        <dbReference type="SAM" id="Coils"/>
    </source>
</evidence>
<feature type="compositionally biased region" description="Polar residues" evidence="2">
    <location>
        <begin position="1"/>
        <end position="20"/>
    </location>
</feature>
<sequence>MATATPTGSAGNGGKSPTTERATKAAHEKIDEWAERASSAEETVRRRAADSNEALAARKEELKRQIDSTVSRTNRLIADHPLASAGVAFAAGALFTYLMRRK</sequence>
<feature type="region of interest" description="Disordered" evidence="2">
    <location>
        <begin position="1"/>
        <end position="27"/>
    </location>
</feature>
<evidence type="ECO:0000313" key="4">
    <source>
        <dbReference type="EMBL" id="MBN7825827.1"/>
    </source>
</evidence>
<dbReference type="RefSeq" id="WP_206573933.1">
    <property type="nucleotide sequence ID" value="NZ_JAFKCV010000005.1"/>
</dbReference>
<evidence type="ECO:0000256" key="2">
    <source>
        <dbReference type="SAM" id="MobiDB-lite"/>
    </source>
</evidence>
<keyword evidence="3" id="KW-0472">Membrane</keyword>
<protein>
    <submittedName>
        <fullName evidence="4">DUF883 domain-containing protein</fullName>
    </submittedName>
</protein>
<dbReference type="EMBL" id="JAFKCV010000005">
    <property type="protein sequence ID" value="MBN7825827.1"/>
    <property type="molecule type" value="Genomic_DNA"/>
</dbReference>
<gene>
    <name evidence="4" type="ORF">J0A66_11375</name>
</gene>
<evidence type="ECO:0000313" key="5">
    <source>
        <dbReference type="Proteomes" id="UP000664654"/>
    </source>
</evidence>
<dbReference type="AlphaFoldDB" id="A0A939IRN2"/>
<proteinExistence type="predicted"/>
<keyword evidence="3" id="KW-1133">Transmembrane helix</keyword>
<evidence type="ECO:0000256" key="3">
    <source>
        <dbReference type="SAM" id="Phobius"/>
    </source>
</evidence>
<feature type="transmembrane region" description="Helical" evidence="3">
    <location>
        <begin position="82"/>
        <end position="99"/>
    </location>
</feature>
<reference evidence="4" key="1">
    <citation type="submission" date="2021-03" db="EMBL/GenBank/DDBJ databases">
        <title>novel species isolated from a fishpond in China.</title>
        <authorList>
            <person name="Lu H."/>
            <person name="Cai Z."/>
        </authorList>
    </citation>
    <scope>NUCLEOTIDE SEQUENCE</scope>
    <source>
        <strain evidence="4">JCM 30855</strain>
    </source>
</reference>
<comment type="caution">
    <text evidence="4">The sequence shown here is derived from an EMBL/GenBank/DDBJ whole genome shotgun (WGS) entry which is preliminary data.</text>
</comment>
<dbReference type="Proteomes" id="UP000664654">
    <property type="component" value="Unassembled WGS sequence"/>
</dbReference>
<accession>A0A939IRN2</accession>
<feature type="coiled-coil region" evidence="1">
    <location>
        <begin position="45"/>
        <end position="72"/>
    </location>
</feature>
<organism evidence="4 5">
    <name type="scientific">Bowmanella dokdonensis</name>
    <dbReference type="NCBI Taxonomy" id="751969"/>
    <lineage>
        <taxon>Bacteria</taxon>
        <taxon>Pseudomonadati</taxon>
        <taxon>Pseudomonadota</taxon>
        <taxon>Gammaproteobacteria</taxon>
        <taxon>Alteromonadales</taxon>
        <taxon>Alteromonadaceae</taxon>
        <taxon>Bowmanella</taxon>
    </lineage>
</organism>